<reference evidence="2 3" key="1">
    <citation type="submission" date="2023-12" db="EMBL/GenBank/DDBJ databases">
        <title>Description of new species of Mycobacterium terrae complex isolated from sewage at the Sao Paulo Zoological Park Foundation in Brazil.</title>
        <authorList>
            <person name="Romagnoli C.L."/>
            <person name="Conceicao E.C."/>
            <person name="Machado E."/>
            <person name="Barreto L.B.P.F."/>
            <person name="Sharma A."/>
            <person name="Silva N.M."/>
            <person name="Marques L.E."/>
            <person name="Juliana M.A."/>
            <person name="Lourenco M.C.S."/>
            <person name="Digiampietri L.A."/>
            <person name="Suffys P.N."/>
            <person name="Viana-Niero C."/>
        </authorList>
    </citation>
    <scope>NUCLEOTIDE SEQUENCE [LARGE SCALE GENOMIC DNA]</scope>
    <source>
        <strain evidence="2 3">MYC098</strain>
    </source>
</reference>
<protein>
    <submittedName>
        <fullName evidence="2">PE-PPE domain-containing protein</fullName>
    </submittedName>
</protein>
<evidence type="ECO:0000313" key="2">
    <source>
        <dbReference type="EMBL" id="MEB3023482.1"/>
    </source>
</evidence>
<dbReference type="Proteomes" id="UP001299596">
    <property type="component" value="Unassembled WGS sequence"/>
</dbReference>
<dbReference type="InterPro" id="IPR029058">
    <property type="entry name" value="AB_hydrolase_fold"/>
</dbReference>
<dbReference type="RefSeq" id="WP_329780562.1">
    <property type="nucleotide sequence ID" value="NZ_JAYJJR010000016.1"/>
</dbReference>
<dbReference type="Pfam" id="PF08237">
    <property type="entry name" value="PE-PPE"/>
    <property type="match status" value="1"/>
</dbReference>
<dbReference type="SUPFAM" id="SSF53474">
    <property type="entry name" value="alpha/beta-Hydrolases"/>
    <property type="match status" value="1"/>
</dbReference>
<gene>
    <name evidence="2" type="ORF">K6T79_20875</name>
</gene>
<feature type="domain" description="PE-PPE" evidence="1">
    <location>
        <begin position="65"/>
        <end position="231"/>
    </location>
</feature>
<evidence type="ECO:0000313" key="3">
    <source>
        <dbReference type="Proteomes" id="UP001299596"/>
    </source>
</evidence>
<dbReference type="InterPro" id="IPR013228">
    <property type="entry name" value="PE-PPE_C"/>
</dbReference>
<comment type="caution">
    <text evidence="2">The sequence shown here is derived from an EMBL/GenBank/DDBJ whole genome shotgun (WGS) entry which is preliminary data.</text>
</comment>
<name>A0ABU5XMI4_9MYCO</name>
<organism evidence="2 3">
    <name type="scientific">[Mycobacterium] crassicus</name>
    <dbReference type="NCBI Taxonomy" id="2872309"/>
    <lineage>
        <taxon>Bacteria</taxon>
        <taxon>Bacillati</taxon>
        <taxon>Actinomycetota</taxon>
        <taxon>Actinomycetes</taxon>
        <taxon>Mycobacteriales</taxon>
        <taxon>Mycobacteriaceae</taxon>
        <taxon>Mycolicibacter</taxon>
    </lineage>
</organism>
<evidence type="ECO:0000259" key="1">
    <source>
        <dbReference type="Pfam" id="PF08237"/>
    </source>
</evidence>
<dbReference type="EMBL" id="JAYJJR010000016">
    <property type="protein sequence ID" value="MEB3023482.1"/>
    <property type="molecule type" value="Genomic_DNA"/>
</dbReference>
<keyword evidence="3" id="KW-1185">Reference proteome</keyword>
<accession>A0ABU5XMI4</accession>
<sequence>MAFNLSSAALVMGPSGWPNPTDIYLDVVERLYLSPLGFEGTTHSLYTPSALGPTDPNLADDVRYILKAVYEQIAAGTVSAESPLWLFGYSQSAAAASMAAIELEAAGVPSEYLHFVLVGNSASAHGGFLNMFLDSMPALWKQFLVANSDLLAFTNSAGLTTPEFFPTDVFTITNDGFANWPASILDFDALLSALYGMAVSHNLYLGLSPHNIPDVAVPDHVQGLANYYSIALEGINVWEALVTSAVAVGLIPEWLGDLIA</sequence>
<proteinExistence type="predicted"/>